<organism evidence="1 2">
    <name type="scientific">Gimesia chilikensis</name>
    <dbReference type="NCBI Taxonomy" id="2605989"/>
    <lineage>
        <taxon>Bacteria</taxon>
        <taxon>Pseudomonadati</taxon>
        <taxon>Planctomycetota</taxon>
        <taxon>Planctomycetia</taxon>
        <taxon>Planctomycetales</taxon>
        <taxon>Planctomycetaceae</taxon>
        <taxon>Gimesia</taxon>
    </lineage>
</organism>
<accession>A0A517PVM2</accession>
<evidence type="ECO:0000313" key="1">
    <source>
        <dbReference type="EMBL" id="QDT23421.1"/>
    </source>
</evidence>
<dbReference type="RefSeq" id="WP_145190808.1">
    <property type="nucleotide sequence ID" value="NZ_CP036266.1"/>
</dbReference>
<name>A0A517PVM2_9PLAN</name>
<protein>
    <submittedName>
        <fullName evidence="1">Uncharacterized protein</fullName>
    </submittedName>
</protein>
<dbReference type="AlphaFoldDB" id="A0A517PVM2"/>
<reference evidence="1 2" key="1">
    <citation type="submission" date="2019-02" db="EMBL/GenBank/DDBJ databases">
        <title>Deep-cultivation of Planctomycetes and their phenomic and genomic characterization uncovers novel biology.</title>
        <authorList>
            <person name="Wiegand S."/>
            <person name="Jogler M."/>
            <person name="Boedeker C."/>
            <person name="Pinto D."/>
            <person name="Vollmers J."/>
            <person name="Rivas-Marin E."/>
            <person name="Kohn T."/>
            <person name="Peeters S.H."/>
            <person name="Heuer A."/>
            <person name="Rast P."/>
            <person name="Oberbeckmann S."/>
            <person name="Bunk B."/>
            <person name="Jeske O."/>
            <person name="Meyerdierks A."/>
            <person name="Storesund J.E."/>
            <person name="Kallscheuer N."/>
            <person name="Luecker S."/>
            <person name="Lage O.M."/>
            <person name="Pohl T."/>
            <person name="Merkel B.J."/>
            <person name="Hornburger P."/>
            <person name="Mueller R.-W."/>
            <person name="Bruemmer F."/>
            <person name="Labrenz M."/>
            <person name="Spormann A.M."/>
            <person name="Op den Camp H."/>
            <person name="Overmann J."/>
            <person name="Amann R."/>
            <person name="Jetten M.S.M."/>
            <person name="Mascher T."/>
            <person name="Medema M.H."/>
            <person name="Devos D.P."/>
            <person name="Kaster A.-K."/>
            <person name="Ovreas L."/>
            <person name="Rohde M."/>
            <person name="Galperin M.Y."/>
            <person name="Jogler C."/>
        </authorList>
    </citation>
    <scope>NUCLEOTIDE SEQUENCE [LARGE SCALE GENOMIC DNA]</scope>
    <source>
        <strain evidence="1 2">HG66A1</strain>
    </source>
</reference>
<sequence length="676" mass="74331">MTNINTDELTPALERFSTALERLEQAPLFAKKNHRSRLLDTAERLLRKPGGVEAVYQSAERFDAAGLFEGSDWAFPSRLQPGLVPRTLAEADRWTVTLECLSQLRILAISERKVSRPGFSSEQASHFLKELLALTLEYVFDHHQTEAARVNAAAFQLPRNVLRFVAENIGYDNLLEQLVEEIWRLLRQRPIRIEPVKLMITKLAIYCYDPQHENIMIPAGAERLISSLFSPSPNSLGDPGTSVYAERLTTLDSQALGEEAGACARSMYDTGLVSPYHAVLVRYLVKENPELLVTALGLSSTGVDGLLTYRELVHAIIDKAVHPETSQSILGLSGMLERAVLHFPGVASSLWRQLTLPLTLETQNRLIASCGSEQPPDVYLLAGLLSMLGQPLGVGQGDNPTCQSARALSWWAYSDPDYLLQLLAWAGRDDGVLMTFRGQRISSAFLPAGGAGVVGSDLDPVSMVLVPHLDRVYAEMCRLAHKAGEDPHLHVNPEFHGWQVGGGFAIAVDVAHGKLHEYETFVRLFYACYHPVYNGGNPVIHPQPVGLAMTDSLARFVGWHAITLLRVAIDQTGVTRVYFFNPNNDSGQDLGNGVVVSTNGAGEVYGESSLPIAEFASRLYLFHYDPLEVGDQTRIPAEQVQAVMQLGKESWAAQKIPALDDLIATPPAQLPSTYPK</sequence>
<gene>
    <name evidence="1" type="ORF">HG66A1_52380</name>
</gene>
<dbReference type="Proteomes" id="UP000320421">
    <property type="component" value="Chromosome"/>
</dbReference>
<proteinExistence type="predicted"/>
<dbReference type="EMBL" id="CP036266">
    <property type="protein sequence ID" value="QDT23421.1"/>
    <property type="molecule type" value="Genomic_DNA"/>
</dbReference>
<dbReference type="OrthoDB" id="3893742at2"/>
<keyword evidence="2" id="KW-1185">Reference proteome</keyword>
<evidence type="ECO:0000313" key="2">
    <source>
        <dbReference type="Proteomes" id="UP000320421"/>
    </source>
</evidence>